<evidence type="ECO:0000256" key="2">
    <source>
        <dbReference type="ARBA" id="ARBA00023239"/>
    </source>
</evidence>
<dbReference type="InterPro" id="IPR032466">
    <property type="entry name" value="Metal_Hydrolase"/>
</dbReference>
<proteinExistence type="inferred from homology"/>
<reference evidence="5 6" key="1">
    <citation type="submission" date="2012-10" db="EMBL/GenBank/DDBJ databases">
        <title>Genome sequencing and analysis of entomopathogenic fungi Beauveria bassiana D1-5.</title>
        <authorList>
            <person name="Li Q."/>
            <person name="Wang L."/>
            <person name="Zhang Z."/>
            <person name="Wang Q."/>
            <person name="Ren J."/>
            <person name="Wang M."/>
            <person name="Xu W."/>
            <person name="Wang J."/>
            <person name="Lu Y."/>
            <person name="Du Q."/>
            <person name="Sun Z."/>
        </authorList>
    </citation>
    <scope>NUCLEOTIDE SEQUENCE [LARGE SCALE GENOMIC DNA]</scope>
    <source>
        <strain evidence="5 6">D1-5</strain>
    </source>
</reference>
<dbReference type="FunFam" id="3.20.20.140:FF:000099">
    <property type="entry name" value="Amidohydrolase 2"/>
    <property type="match status" value="1"/>
</dbReference>
<protein>
    <submittedName>
        <fullName evidence="5">2,3-dihydroxybenzoate decarboxylase</fullName>
    </submittedName>
</protein>
<dbReference type="OrthoDB" id="432010at2759"/>
<keyword evidence="1 3" id="KW-0210">Decarboxylase</keyword>
<dbReference type="SUPFAM" id="SSF51556">
    <property type="entry name" value="Metallo-dependent hydrolases"/>
    <property type="match status" value="1"/>
</dbReference>
<accession>A0A0A2W5B8</accession>
<dbReference type="PANTHER" id="PTHR21240">
    <property type="entry name" value="2-AMINO-3-CARBOXYLMUCONATE-6-SEMIALDEHYDE DECARBOXYLASE"/>
    <property type="match status" value="1"/>
</dbReference>
<dbReference type="Pfam" id="PF04909">
    <property type="entry name" value="Amidohydro_2"/>
    <property type="match status" value="1"/>
</dbReference>
<evidence type="ECO:0000313" key="5">
    <source>
        <dbReference type="EMBL" id="KGQ08139.1"/>
    </source>
</evidence>
<keyword evidence="2 3" id="KW-0456">Lyase</keyword>
<evidence type="ECO:0000256" key="1">
    <source>
        <dbReference type="ARBA" id="ARBA00022793"/>
    </source>
</evidence>
<evidence type="ECO:0000256" key="3">
    <source>
        <dbReference type="RuleBase" id="RU366045"/>
    </source>
</evidence>
<dbReference type="Proteomes" id="UP000030106">
    <property type="component" value="Unassembled WGS sequence"/>
</dbReference>
<dbReference type="InterPro" id="IPR006680">
    <property type="entry name" value="Amidohydro-rel"/>
</dbReference>
<evidence type="ECO:0000313" key="6">
    <source>
        <dbReference type="Proteomes" id="UP000030106"/>
    </source>
</evidence>
<dbReference type="GO" id="GO:0019748">
    <property type="term" value="P:secondary metabolic process"/>
    <property type="evidence" value="ECO:0007669"/>
    <property type="project" value="TreeGrafter"/>
</dbReference>
<dbReference type="InterPro" id="IPR032465">
    <property type="entry name" value="ACMSD"/>
</dbReference>
<name>A0A0A2W5B8_BEABA</name>
<dbReference type="GO" id="GO:0016787">
    <property type="term" value="F:hydrolase activity"/>
    <property type="evidence" value="ECO:0007669"/>
    <property type="project" value="InterPro"/>
</dbReference>
<dbReference type="STRING" id="1245745.A0A0A2W5B8"/>
<dbReference type="EMBL" id="ANFO01000607">
    <property type="protein sequence ID" value="KGQ08139.1"/>
    <property type="molecule type" value="Genomic_DNA"/>
</dbReference>
<comment type="similarity">
    <text evidence="3">Belongs to the metallo-dependent hydrolases superfamily.</text>
</comment>
<evidence type="ECO:0000259" key="4">
    <source>
        <dbReference type="Pfam" id="PF04909"/>
    </source>
</evidence>
<feature type="domain" description="Amidohydrolase-related" evidence="4">
    <location>
        <begin position="46"/>
        <end position="316"/>
    </location>
</feature>
<comment type="caution">
    <text evidence="5">The sequence shown here is derived from an EMBL/GenBank/DDBJ whole genome shotgun (WGS) entry which is preliminary data.</text>
</comment>
<dbReference type="PANTHER" id="PTHR21240:SF30">
    <property type="entry name" value="AMIDOHYDROLASE-RELATED DOMAIN-CONTAINING PROTEIN-RELATED"/>
    <property type="match status" value="1"/>
</dbReference>
<dbReference type="GO" id="GO:0005829">
    <property type="term" value="C:cytosol"/>
    <property type="evidence" value="ECO:0007669"/>
    <property type="project" value="TreeGrafter"/>
</dbReference>
<dbReference type="HOGENOM" id="CLU_039329_5_1_1"/>
<organism evidence="5 6">
    <name type="scientific">Beauveria bassiana D1-5</name>
    <dbReference type="NCBI Taxonomy" id="1245745"/>
    <lineage>
        <taxon>Eukaryota</taxon>
        <taxon>Fungi</taxon>
        <taxon>Dikarya</taxon>
        <taxon>Ascomycota</taxon>
        <taxon>Pezizomycotina</taxon>
        <taxon>Sordariomycetes</taxon>
        <taxon>Hypocreomycetidae</taxon>
        <taxon>Hypocreales</taxon>
        <taxon>Cordycipitaceae</taxon>
        <taxon>Beauveria</taxon>
    </lineage>
</organism>
<dbReference type="eggNOG" id="KOG4245">
    <property type="taxonomic scope" value="Eukaryota"/>
</dbReference>
<dbReference type="GO" id="GO:0016831">
    <property type="term" value="F:carboxy-lyase activity"/>
    <property type="evidence" value="ECO:0007669"/>
    <property type="project" value="UniProtKB-KW"/>
</dbReference>
<gene>
    <name evidence="5" type="ORF">BBAD15_g6519</name>
</gene>
<dbReference type="Gene3D" id="3.20.20.140">
    <property type="entry name" value="Metal-dependent hydrolases"/>
    <property type="match status" value="1"/>
</dbReference>
<sequence>MRPLITLEEHFASPTVLTSSDQAKAHYANFPPRILDKLTDLDHTRVADLDRGHVSLQVVSHGPGNVAASVCTAVNDDLAAAIRRHPTRLAGFAMLPMREPAAAATELERCVTKLGFVGALVENHLDGVFYDAESYWPVFERAQQLDVPIYLHPTFASDSMAAHYEGNYPDDVALALSAFGWGWHAETGHHVLRLFAAGLFDRFPKLKLVIGHMGEMLPFQLDRCVGISERWGAKQRGLRQVWRENIWVTTSGMFTLTPLKCLLDTMPIDHVMFSVDYPFSPNEKGFEFLAEIEKSGLITGDDLDLFAYENAEKLLRVKASTDSDATK</sequence>
<dbReference type="AlphaFoldDB" id="A0A0A2W5B8"/>